<proteinExistence type="predicted"/>
<dbReference type="RefSeq" id="WP_080810850.1">
    <property type="nucleotide sequence ID" value="NZ_CP021983.2"/>
</dbReference>
<dbReference type="STRING" id="1641165.XM38_15925"/>
<dbReference type="OrthoDB" id="464559at2"/>
<evidence type="ECO:0000313" key="3">
    <source>
        <dbReference type="Proteomes" id="UP000191901"/>
    </source>
</evidence>
<gene>
    <name evidence="2" type="ORF">XM38_002040</name>
</gene>
<keyword evidence="1" id="KW-0732">Signal</keyword>
<dbReference type="KEGG" id="hhg:XM38_002040"/>
<organism evidence="2 3">
    <name type="scientific">Halomicronema hongdechloris C2206</name>
    <dbReference type="NCBI Taxonomy" id="1641165"/>
    <lineage>
        <taxon>Bacteria</taxon>
        <taxon>Bacillati</taxon>
        <taxon>Cyanobacteriota</taxon>
        <taxon>Cyanophyceae</taxon>
        <taxon>Nodosilineales</taxon>
        <taxon>Nodosilineaceae</taxon>
        <taxon>Halomicronema</taxon>
    </lineage>
</organism>
<dbReference type="EMBL" id="CP021983">
    <property type="protein sequence ID" value="ASC69277.1"/>
    <property type="molecule type" value="Genomic_DNA"/>
</dbReference>
<dbReference type="AlphaFoldDB" id="A0A1Z3HGB8"/>
<protein>
    <recommendedName>
        <fullName evidence="4">DUF2808 domain-containing protein</fullName>
    </recommendedName>
</protein>
<dbReference type="Proteomes" id="UP000191901">
    <property type="component" value="Chromosome"/>
</dbReference>
<dbReference type="Pfam" id="PF10989">
    <property type="entry name" value="DUF2808"/>
    <property type="match status" value="1"/>
</dbReference>
<name>A0A1Z3HGB8_9CYAN</name>
<accession>A0A1Z3HGB8</accession>
<reference evidence="2 3" key="1">
    <citation type="journal article" date="2016" name="Biochim. Biophys. Acta">
        <title>Characterization of red-shifted phycobilisomes isolated from the chlorophyll f-containing cyanobacterium Halomicronema hongdechloris.</title>
        <authorList>
            <person name="Li Y."/>
            <person name="Lin Y."/>
            <person name="Garvey C.J."/>
            <person name="Birch D."/>
            <person name="Corkery R.W."/>
            <person name="Loughlin P.C."/>
            <person name="Scheer H."/>
            <person name="Willows R.D."/>
            <person name="Chen M."/>
        </authorList>
    </citation>
    <scope>NUCLEOTIDE SEQUENCE [LARGE SCALE GENOMIC DNA]</scope>
    <source>
        <strain evidence="2 3">C2206</strain>
    </source>
</reference>
<dbReference type="InterPro" id="IPR021256">
    <property type="entry name" value="DUF2808"/>
</dbReference>
<feature type="signal peptide" evidence="1">
    <location>
        <begin position="1"/>
        <end position="28"/>
    </location>
</feature>
<keyword evidence="3" id="KW-1185">Reference proteome</keyword>
<evidence type="ECO:0000256" key="1">
    <source>
        <dbReference type="SAM" id="SignalP"/>
    </source>
</evidence>
<evidence type="ECO:0008006" key="4">
    <source>
        <dbReference type="Google" id="ProtNLM"/>
    </source>
</evidence>
<sequence>MVARRIQRYLAIGMAAAGLAIATGLELAAPPTGLAQSTTDGFTLFGGLDPELRLGYNIDYNKPRSTRTRLYLQVRAEKLPREALELEIELPESFFEKNGSFDRSRVELREGTWRGGDNIPVSEVVWDEDSLTLEIYPEQPLAPDSSFVIVIDRVRNPNRYGYHMFLLNMLYQGDTQRQLVGAWPLELAAE</sequence>
<feature type="chain" id="PRO_5012554608" description="DUF2808 domain-containing protein" evidence="1">
    <location>
        <begin position="29"/>
        <end position="190"/>
    </location>
</feature>
<evidence type="ECO:0000313" key="2">
    <source>
        <dbReference type="EMBL" id="ASC69277.1"/>
    </source>
</evidence>